<accession>A0A314UYG1</accession>
<feature type="region of interest" description="Disordered" evidence="1">
    <location>
        <begin position="24"/>
        <end position="49"/>
    </location>
</feature>
<evidence type="ECO:0000313" key="2">
    <source>
        <dbReference type="EMBL" id="PQM42480.1"/>
    </source>
</evidence>
<evidence type="ECO:0000313" key="3">
    <source>
        <dbReference type="Proteomes" id="UP000250321"/>
    </source>
</evidence>
<organism evidence="2 3">
    <name type="scientific">Prunus yedoensis var. nudiflora</name>
    <dbReference type="NCBI Taxonomy" id="2094558"/>
    <lineage>
        <taxon>Eukaryota</taxon>
        <taxon>Viridiplantae</taxon>
        <taxon>Streptophyta</taxon>
        <taxon>Embryophyta</taxon>
        <taxon>Tracheophyta</taxon>
        <taxon>Spermatophyta</taxon>
        <taxon>Magnoliopsida</taxon>
        <taxon>eudicotyledons</taxon>
        <taxon>Gunneridae</taxon>
        <taxon>Pentapetalae</taxon>
        <taxon>rosids</taxon>
        <taxon>fabids</taxon>
        <taxon>Rosales</taxon>
        <taxon>Rosaceae</taxon>
        <taxon>Amygdaloideae</taxon>
        <taxon>Amygdaleae</taxon>
        <taxon>Prunus</taxon>
    </lineage>
</organism>
<protein>
    <submittedName>
        <fullName evidence="2">Uncharacterized protein</fullName>
    </submittedName>
</protein>
<evidence type="ECO:0000256" key="1">
    <source>
        <dbReference type="SAM" id="MobiDB-lite"/>
    </source>
</evidence>
<comment type="caution">
    <text evidence="2">The sequence shown here is derived from an EMBL/GenBank/DDBJ whole genome shotgun (WGS) entry which is preliminary data.</text>
</comment>
<dbReference type="AlphaFoldDB" id="A0A314UYG1"/>
<gene>
    <name evidence="2" type="ORF">Pyn_03991</name>
</gene>
<sequence>MIKEYTPAINGRVGVGCYDREEDAGALASQKETTEAADFGEGQLKTESH</sequence>
<proteinExistence type="predicted"/>
<reference evidence="2 3" key="1">
    <citation type="submission" date="2018-02" db="EMBL/GenBank/DDBJ databases">
        <title>Draft genome of wild Prunus yedoensis var. nudiflora.</title>
        <authorList>
            <person name="Baek S."/>
            <person name="Kim J.-H."/>
            <person name="Choi K."/>
            <person name="Kim G.-B."/>
            <person name="Cho A."/>
            <person name="Jang H."/>
            <person name="Shin C.-H."/>
            <person name="Yu H.-J."/>
            <person name="Mun J.-H."/>
        </authorList>
    </citation>
    <scope>NUCLEOTIDE SEQUENCE [LARGE SCALE GENOMIC DNA]</scope>
    <source>
        <strain evidence="3">cv. Jeju island</strain>
        <tissue evidence="2">Leaf</tissue>
    </source>
</reference>
<keyword evidence="3" id="KW-1185">Reference proteome</keyword>
<dbReference type="EMBL" id="PJQY01002817">
    <property type="protein sequence ID" value="PQM42480.1"/>
    <property type="molecule type" value="Genomic_DNA"/>
</dbReference>
<dbReference type="Proteomes" id="UP000250321">
    <property type="component" value="Unassembled WGS sequence"/>
</dbReference>
<name>A0A314UYG1_PRUYE</name>